<dbReference type="EMBL" id="RAXV01000003">
    <property type="protein sequence ID" value="RKG33730.1"/>
    <property type="molecule type" value="Genomic_DNA"/>
</dbReference>
<evidence type="ECO:0000313" key="2">
    <source>
        <dbReference type="Proteomes" id="UP000282388"/>
    </source>
</evidence>
<dbReference type="Proteomes" id="UP000282388">
    <property type="component" value="Unassembled WGS sequence"/>
</dbReference>
<dbReference type="RefSeq" id="WP_120401388.1">
    <property type="nucleotide sequence ID" value="NZ_RAXV01000003.1"/>
</dbReference>
<organism evidence="1 2">
    <name type="scientific">Acinetobacter tianfuensis</name>
    <dbReference type="NCBI Taxonomy" id="2419603"/>
    <lineage>
        <taxon>Bacteria</taxon>
        <taxon>Pseudomonadati</taxon>
        <taxon>Pseudomonadota</taxon>
        <taxon>Gammaproteobacteria</taxon>
        <taxon>Moraxellales</taxon>
        <taxon>Moraxellaceae</taxon>
        <taxon>Acinetobacter</taxon>
    </lineage>
</organism>
<sequence>MPIRKLPSFAGIDNAREDEALERGGDSPSLHVREALNIDISETGRASLRAGVAQQTQLPFKWLWQSSLHGDCFASLHGDWVKVNPEVWSYEVLYAGAAAGRTKHIILNSRVLMCSDAGLFVYDGANALKFTLDTPAAPYVTQDGDGSLHEGQYNFAVSWLRSGAESGLSEISSLQCAGQNAAQVTFPLCTDPSVTHIRLYMTETGGSALYQVEDYPISEAQAHIALLPALGPAAVTQYMDPMPAGKYLSLWRGRIISVRANVIYFSQAMAFHLCDMRYSFIQMPQRITFLEPVDGGIWVGQTDHVVFLRGADLQQMTVEPKASARPIPDSSFLAESALLAQLNTSSSAAVWLSEKGFTAGTADGQLVELQKTVMKNISGISASAVGLDGRVTAVVN</sequence>
<accession>A0A3A8ESR3</accession>
<protein>
    <submittedName>
        <fullName evidence="1">Uncharacterized protein</fullName>
    </submittedName>
</protein>
<name>A0A3A8ESR3_9GAMM</name>
<keyword evidence="2" id="KW-1185">Reference proteome</keyword>
<reference evidence="1 2" key="1">
    <citation type="submission" date="2018-09" db="EMBL/GenBank/DDBJ databases">
        <title>The draft genome of Acinetobacter spp. strains.</title>
        <authorList>
            <person name="Qin J."/>
            <person name="Feng Y."/>
            <person name="Zong Z."/>
        </authorList>
    </citation>
    <scope>NUCLEOTIDE SEQUENCE [LARGE SCALE GENOMIC DNA]</scope>
    <source>
        <strain evidence="1 2">WCHAc060012</strain>
    </source>
</reference>
<dbReference type="OrthoDB" id="6670057at2"/>
<evidence type="ECO:0000313" key="1">
    <source>
        <dbReference type="EMBL" id="RKG33730.1"/>
    </source>
</evidence>
<comment type="caution">
    <text evidence="1">The sequence shown here is derived from an EMBL/GenBank/DDBJ whole genome shotgun (WGS) entry which is preliminary data.</text>
</comment>
<dbReference type="AlphaFoldDB" id="A0A3A8ESR3"/>
<gene>
    <name evidence="1" type="ORF">D7V32_02715</name>
</gene>
<proteinExistence type="predicted"/>